<name>A0A7S4WBP5_9DINO</name>
<dbReference type="SUPFAM" id="SSF50998">
    <property type="entry name" value="Quinoprotein alcohol dehydrogenase-like"/>
    <property type="match status" value="1"/>
</dbReference>
<dbReference type="InterPro" id="IPR015943">
    <property type="entry name" value="WD40/YVTN_repeat-like_dom_sf"/>
</dbReference>
<dbReference type="Gene3D" id="2.130.10.10">
    <property type="entry name" value="YVTN repeat-like/Quinoprotein amine dehydrogenase"/>
    <property type="match status" value="1"/>
</dbReference>
<gene>
    <name evidence="2" type="ORF">AMON00008_LOCUS64483</name>
</gene>
<sequence>MPDVAALFDGEIYNKDTHGRVFALSMDTGKELWSTKVCDGISQDNGFVTSHGGVVMAATDMREEKNVAVRDLNATDGAPVWTVMPDVNVWNFMASFPGDGTALFQDQSGQAYRLRVSDGRLLWKGGGYTGSWTDGTATLGSDGLFYTVYNNVPNNVTKSLGPDGQGTLCARNVADGSEVWRATTPRPPNNAPAVGRVLQLCISSACGCWQDFRRRDVDLQRD</sequence>
<organism evidence="2">
    <name type="scientific">Alexandrium monilatum</name>
    <dbReference type="NCBI Taxonomy" id="311494"/>
    <lineage>
        <taxon>Eukaryota</taxon>
        <taxon>Sar</taxon>
        <taxon>Alveolata</taxon>
        <taxon>Dinophyceae</taxon>
        <taxon>Gonyaulacales</taxon>
        <taxon>Pyrocystaceae</taxon>
        <taxon>Alexandrium</taxon>
    </lineage>
</organism>
<reference evidence="2" key="1">
    <citation type="submission" date="2021-01" db="EMBL/GenBank/DDBJ databases">
        <authorList>
            <person name="Corre E."/>
            <person name="Pelletier E."/>
            <person name="Niang G."/>
            <person name="Scheremetjew M."/>
            <person name="Finn R."/>
            <person name="Kale V."/>
            <person name="Holt S."/>
            <person name="Cochrane G."/>
            <person name="Meng A."/>
            <person name="Brown T."/>
            <person name="Cohen L."/>
        </authorList>
    </citation>
    <scope>NUCLEOTIDE SEQUENCE</scope>
    <source>
        <strain evidence="2">CCMP3105</strain>
    </source>
</reference>
<dbReference type="EMBL" id="HBNR01089877">
    <property type="protein sequence ID" value="CAE4668605.1"/>
    <property type="molecule type" value="Transcribed_RNA"/>
</dbReference>
<dbReference type="InterPro" id="IPR002372">
    <property type="entry name" value="PQQ_rpt_dom"/>
</dbReference>
<feature type="domain" description="Pyrrolo-quinoline quinone repeat" evidence="1">
    <location>
        <begin position="4"/>
        <end position="124"/>
    </location>
</feature>
<accession>A0A7S4WBP5</accession>
<dbReference type="InterPro" id="IPR011047">
    <property type="entry name" value="Quinoprotein_ADH-like_sf"/>
</dbReference>
<evidence type="ECO:0000259" key="1">
    <source>
        <dbReference type="Pfam" id="PF13360"/>
    </source>
</evidence>
<proteinExistence type="predicted"/>
<evidence type="ECO:0000313" key="2">
    <source>
        <dbReference type="EMBL" id="CAE4668605.1"/>
    </source>
</evidence>
<dbReference type="AlphaFoldDB" id="A0A7S4WBP5"/>
<protein>
    <recommendedName>
        <fullName evidence="1">Pyrrolo-quinoline quinone repeat domain-containing protein</fullName>
    </recommendedName>
</protein>
<dbReference type="Pfam" id="PF13360">
    <property type="entry name" value="PQQ_2"/>
    <property type="match status" value="1"/>
</dbReference>